<accession>A0A418SJ58</accession>
<proteinExistence type="predicted"/>
<evidence type="ECO:0000256" key="12">
    <source>
        <dbReference type="RuleBase" id="RU365098"/>
    </source>
</evidence>
<dbReference type="InterPro" id="IPR054830">
    <property type="entry name" value="FdxA_Actino"/>
</dbReference>
<evidence type="ECO:0000256" key="3">
    <source>
        <dbReference type="ARBA" id="ARBA00003532"/>
    </source>
</evidence>
<dbReference type="SUPFAM" id="SSF54862">
    <property type="entry name" value="4Fe-4S ferredoxins"/>
    <property type="match status" value="1"/>
</dbReference>
<feature type="region of interest" description="Disordered" evidence="13">
    <location>
        <begin position="87"/>
        <end position="115"/>
    </location>
</feature>
<evidence type="ECO:0000256" key="8">
    <source>
        <dbReference type="ARBA" id="ARBA00022737"/>
    </source>
</evidence>
<evidence type="ECO:0000256" key="6">
    <source>
        <dbReference type="ARBA" id="ARBA00022485"/>
    </source>
</evidence>
<dbReference type="OrthoDB" id="9803397at2"/>
<keyword evidence="5 12" id="KW-0813">Transport</keyword>
<evidence type="ECO:0000256" key="1">
    <source>
        <dbReference type="ARBA" id="ARBA00001927"/>
    </source>
</evidence>
<protein>
    <recommendedName>
        <fullName evidence="4 12">Ferredoxin</fullName>
    </recommendedName>
</protein>
<dbReference type="PRINTS" id="PR00354">
    <property type="entry name" value="7FE8SFRDOXIN"/>
</dbReference>
<keyword evidence="8" id="KW-0677">Repeat</keyword>
<dbReference type="EMBL" id="CP060436">
    <property type="protein sequence ID" value="QPM90145.1"/>
    <property type="molecule type" value="Genomic_DNA"/>
</dbReference>
<dbReference type="InterPro" id="IPR000813">
    <property type="entry name" value="7Fe_ferredoxin"/>
</dbReference>
<dbReference type="PANTHER" id="PTHR42859:SF2">
    <property type="entry name" value="FERREDOXIN"/>
    <property type="match status" value="1"/>
</dbReference>
<dbReference type="RefSeq" id="WP_119838331.1">
    <property type="nucleotide sequence ID" value="NZ_CP060436.1"/>
</dbReference>
<keyword evidence="10 12" id="KW-0408">Iron</keyword>
<evidence type="ECO:0000256" key="13">
    <source>
        <dbReference type="SAM" id="MobiDB-lite"/>
    </source>
</evidence>
<keyword evidence="9 12" id="KW-0249">Electron transport</keyword>
<dbReference type="PANTHER" id="PTHR42859">
    <property type="entry name" value="OXIDOREDUCTASE"/>
    <property type="match status" value="1"/>
</dbReference>
<evidence type="ECO:0000256" key="9">
    <source>
        <dbReference type="ARBA" id="ARBA00022982"/>
    </source>
</evidence>
<evidence type="ECO:0000256" key="7">
    <source>
        <dbReference type="ARBA" id="ARBA00022723"/>
    </source>
</evidence>
<dbReference type="AlphaFoldDB" id="A0A418SJ58"/>
<dbReference type="GO" id="GO:0046872">
    <property type="term" value="F:metal ion binding"/>
    <property type="evidence" value="ECO:0007669"/>
    <property type="project" value="UniProtKB-UniRule"/>
</dbReference>
<evidence type="ECO:0000256" key="11">
    <source>
        <dbReference type="ARBA" id="ARBA00023014"/>
    </source>
</evidence>
<keyword evidence="7 12" id="KW-0479">Metal-binding</keyword>
<dbReference type="InterPro" id="IPR017896">
    <property type="entry name" value="4Fe4S_Fe-S-bd"/>
</dbReference>
<dbReference type="Pfam" id="PF00037">
    <property type="entry name" value="Fer4"/>
    <property type="match status" value="1"/>
</dbReference>
<dbReference type="KEGG" id="palw:PSAL_013800"/>
<comment type="cofactor">
    <cofactor evidence="2 12">
        <name>[4Fe-4S] cluster</name>
        <dbReference type="ChEBI" id="CHEBI:49883"/>
    </cofactor>
</comment>
<keyword evidence="11 12" id="KW-0411">Iron-sulfur</keyword>
<dbReference type="Proteomes" id="UP000283786">
    <property type="component" value="Chromosome"/>
</dbReference>
<keyword evidence="6 12" id="KW-0004">4Fe-4S</keyword>
<dbReference type="GO" id="GO:0051539">
    <property type="term" value="F:4 iron, 4 sulfur cluster binding"/>
    <property type="evidence" value="ECO:0007669"/>
    <property type="project" value="UniProtKB-UniRule"/>
</dbReference>
<feature type="domain" description="4Fe-4S ferredoxin-type" evidence="14">
    <location>
        <begin position="31"/>
        <end position="60"/>
    </location>
</feature>
<evidence type="ECO:0000313" key="16">
    <source>
        <dbReference type="Proteomes" id="UP000283786"/>
    </source>
</evidence>
<evidence type="ECO:0000256" key="5">
    <source>
        <dbReference type="ARBA" id="ARBA00022448"/>
    </source>
</evidence>
<evidence type="ECO:0000256" key="2">
    <source>
        <dbReference type="ARBA" id="ARBA00001966"/>
    </source>
</evidence>
<keyword evidence="16" id="KW-1185">Reference proteome</keyword>
<dbReference type="Gene3D" id="3.30.70.20">
    <property type="match status" value="1"/>
</dbReference>
<sequence>MALVITSACIDVKDGACTKVCPVDCIYEGGRMFYIHPVECVECGLCETICPVDAIAYDDELTPEMLPFATINRDYFSDAVTRLGEPGGWSVETTTTLDHPTVSDWQANGQEKPQT</sequence>
<organism evidence="15 16">
    <name type="scientific">Pseudooceanicola algae</name>
    <dbReference type="NCBI Taxonomy" id="1537215"/>
    <lineage>
        <taxon>Bacteria</taxon>
        <taxon>Pseudomonadati</taxon>
        <taxon>Pseudomonadota</taxon>
        <taxon>Alphaproteobacteria</taxon>
        <taxon>Rhodobacterales</taxon>
        <taxon>Paracoccaceae</taxon>
        <taxon>Pseudooceanicola</taxon>
    </lineage>
</organism>
<dbReference type="NCBIfam" id="NF045480">
    <property type="entry name" value="FdxA_Actino"/>
    <property type="match status" value="1"/>
</dbReference>
<evidence type="ECO:0000259" key="14">
    <source>
        <dbReference type="PROSITE" id="PS51379"/>
    </source>
</evidence>
<feature type="compositionally biased region" description="Polar residues" evidence="13">
    <location>
        <begin position="91"/>
        <end position="115"/>
    </location>
</feature>
<evidence type="ECO:0000313" key="15">
    <source>
        <dbReference type="EMBL" id="QPM90145.1"/>
    </source>
</evidence>
<name>A0A418SJ58_9RHOB</name>
<dbReference type="PROSITE" id="PS51379">
    <property type="entry name" value="4FE4S_FER_2"/>
    <property type="match status" value="1"/>
</dbReference>
<dbReference type="InterPro" id="IPR050294">
    <property type="entry name" value="RnfB_subfamily"/>
</dbReference>
<dbReference type="PROSITE" id="PS00198">
    <property type="entry name" value="4FE4S_FER_1"/>
    <property type="match status" value="1"/>
</dbReference>
<comment type="function">
    <text evidence="3 12">Ferredoxins are iron-sulfur proteins that transfer electrons in a wide variety of metabolic reactions.</text>
</comment>
<comment type="cofactor">
    <cofactor evidence="1">
        <name>[3Fe-4S] cluster</name>
        <dbReference type="ChEBI" id="CHEBI:21137"/>
    </cofactor>
</comment>
<dbReference type="InterPro" id="IPR017900">
    <property type="entry name" value="4Fe4S_Fe_S_CS"/>
</dbReference>
<reference evidence="15 16" key="1">
    <citation type="submission" date="2020-08" db="EMBL/GenBank/DDBJ databases">
        <title>Genome sequence of Rhodobacteraceae bacterium Lw-13e.</title>
        <authorList>
            <person name="Poehlein A."/>
            <person name="Wolter L."/>
            <person name="Daniel R."/>
            <person name="Brinkhoff T."/>
        </authorList>
    </citation>
    <scope>NUCLEOTIDE SEQUENCE [LARGE SCALE GENOMIC DNA]</scope>
    <source>
        <strain evidence="15 16">Lw-13e</strain>
    </source>
</reference>
<evidence type="ECO:0000256" key="10">
    <source>
        <dbReference type="ARBA" id="ARBA00023004"/>
    </source>
</evidence>
<gene>
    <name evidence="15" type="primary">fdxA_2</name>
    <name evidence="15" type="ORF">PSAL_013800</name>
</gene>
<dbReference type="GO" id="GO:0009055">
    <property type="term" value="F:electron transfer activity"/>
    <property type="evidence" value="ECO:0007669"/>
    <property type="project" value="UniProtKB-UniRule"/>
</dbReference>
<evidence type="ECO:0000256" key="4">
    <source>
        <dbReference type="ARBA" id="ARBA00013529"/>
    </source>
</evidence>